<proteinExistence type="inferred from homology"/>
<dbReference type="PANTHER" id="PTHR18964:SF149">
    <property type="entry name" value="BIFUNCTIONAL UDP-N-ACETYLGLUCOSAMINE 2-EPIMERASE_N-ACETYLMANNOSAMINE KINASE"/>
    <property type="match status" value="1"/>
</dbReference>
<accession>A0A1T5BSI9</accession>
<name>A0A1T5BSI9_9FIRM</name>
<dbReference type="RefSeq" id="WP_079589668.1">
    <property type="nucleotide sequence ID" value="NZ_FUYN01000003.1"/>
</dbReference>
<dbReference type="EMBL" id="FUYN01000003">
    <property type="protein sequence ID" value="SKB50322.1"/>
    <property type="molecule type" value="Genomic_DNA"/>
</dbReference>
<dbReference type="Proteomes" id="UP000243406">
    <property type="component" value="Unassembled WGS sequence"/>
</dbReference>
<reference evidence="3" key="1">
    <citation type="submission" date="2017-02" db="EMBL/GenBank/DDBJ databases">
        <authorList>
            <person name="Varghese N."/>
            <person name="Submissions S."/>
        </authorList>
    </citation>
    <scope>NUCLEOTIDE SEQUENCE [LARGE SCALE GENOMIC DNA]</scope>
    <source>
        <strain evidence="3">ATCC 35199</strain>
    </source>
</reference>
<dbReference type="Gene3D" id="3.30.420.40">
    <property type="match status" value="2"/>
</dbReference>
<dbReference type="SUPFAM" id="SSF53067">
    <property type="entry name" value="Actin-like ATPase domain"/>
    <property type="match status" value="1"/>
</dbReference>
<gene>
    <name evidence="2" type="ORF">SAMN02745120_1848</name>
</gene>
<evidence type="ECO:0000256" key="1">
    <source>
        <dbReference type="ARBA" id="ARBA00006479"/>
    </source>
</evidence>
<dbReference type="OrthoDB" id="9810372at2"/>
<dbReference type="Pfam" id="PF00480">
    <property type="entry name" value="ROK"/>
    <property type="match status" value="1"/>
</dbReference>
<keyword evidence="3" id="KW-1185">Reference proteome</keyword>
<protein>
    <submittedName>
        <fullName evidence="2">Glucokinase</fullName>
    </submittedName>
</protein>
<organism evidence="2 3">
    <name type="scientific">Acetoanaerobium noterae</name>
    <dbReference type="NCBI Taxonomy" id="745369"/>
    <lineage>
        <taxon>Bacteria</taxon>
        <taxon>Bacillati</taxon>
        <taxon>Bacillota</taxon>
        <taxon>Clostridia</taxon>
        <taxon>Peptostreptococcales</taxon>
        <taxon>Filifactoraceae</taxon>
        <taxon>Acetoanaerobium</taxon>
    </lineage>
</organism>
<comment type="similarity">
    <text evidence="1">Belongs to the ROK (NagC/XylR) family.</text>
</comment>
<dbReference type="InterPro" id="IPR043129">
    <property type="entry name" value="ATPase_NBD"/>
</dbReference>
<keyword evidence="2" id="KW-0808">Transferase</keyword>
<evidence type="ECO:0000313" key="3">
    <source>
        <dbReference type="Proteomes" id="UP000243406"/>
    </source>
</evidence>
<dbReference type="AlphaFoldDB" id="A0A1T5BSI9"/>
<keyword evidence="2" id="KW-0418">Kinase</keyword>
<sequence>MSRFYIGVDIGGTEVKTALVDENDKAVFAQNIPTESEKGYVHTINMIANQIKTLLDDNKVSLSMVNSIGIGIPGLTDGKSKVYMAPNISWVDIDIKAEMDRHFPKTRVFIANDASVAALAEHHFGAIKGAKNAVMITLGTGVGGGVIINDKLYSGTNGIASEIGHLIVGENFYNCNCGNNGCLETYCSATAIIKYAQRLFVDSPCSKIIDMTDSKPENITAKLIFDAYKEKDLMAKIIVKRFVTYLSIGIINLMNVYDPEVFVIGGGVSKAYDLFIDELEKEVDERLTFKNAPRGKIVKAKLGNDAGAIGAAMLGLYM</sequence>
<dbReference type="InterPro" id="IPR000600">
    <property type="entry name" value="ROK"/>
</dbReference>
<dbReference type="PANTHER" id="PTHR18964">
    <property type="entry name" value="ROK (REPRESSOR, ORF, KINASE) FAMILY"/>
    <property type="match status" value="1"/>
</dbReference>
<dbReference type="GO" id="GO:0016301">
    <property type="term" value="F:kinase activity"/>
    <property type="evidence" value="ECO:0007669"/>
    <property type="project" value="UniProtKB-KW"/>
</dbReference>
<evidence type="ECO:0000313" key="2">
    <source>
        <dbReference type="EMBL" id="SKB50322.1"/>
    </source>
</evidence>